<reference evidence="2" key="1">
    <citation type="journal article" date="2017" name="Front. Plant Sci.">
        <title>Climate Clever Clovers: New Paradigm to Reduce the Environmental Footprint of Ruminants by Breeding Low Methanogenic Forages Utilizing Haplotype Variation.</title>
        <authorList>
            <person name="Kaur P."/>
            <person name="Appels R."/>
            <person name="Bayer P.E."/>
            <person name="Keeble-Gagnere G."/>
            <person name="Wang J."/>
            <person name="Hirakawa H."/>
            <person name="Shirasawa K."/>
            <person name="Vercoe P."/>
            <person name="Stefanova K."/>
            <person name="Durmic Z."/>
            <person name="Nichols P."/>
            <person name="Revell C."/>
            <person name="Isobe S.N."/>
            <person name="Edwards D."/>
            <person name="Erskine W."/>
        </authorList>
    </citation>
    <scope>NUCLEOTIDE SEQUENCE [LARGE SCALE GENOMIC DNA]</scope>
    <source>
        <strain evidence="2">cv. Daliak</strain>
    </source>
</reference>
<evidence type="ECO:0000313" key="1">
    <source>
        <dbReference type="EMBL" id="GAU44812.1"/>
    </source>
</evidence>
<evidence type="ECO:0000313" key="2">
    <source>
        <dbReference type="Proteomes" id="UP000242715"/>
    </source>
</evidence>
<organism evidence="1 2">
    <name type="scientific">Trifolium subterraneum</name>
    <name type="common">Subterranean clover</name>
    <dbReference type="NCBI Taxonomy" id="3900"/>
    <lineage>
        <taxon>Eukaryota</taxon>
        <taxon>Viridiplantae</taxon>
        <taxon>Streptophyta</taxon>
        <taxon>Embryophyta</taxon>
        <taxon>Tracheophyta</taxon>
        <taxon>Spermatophyta</taxon>
        <taxon>Magnoliopsida</taxon>
        <taxon>eudicotyledons</taxon>
        <taxon>Gunneridae</taxon>
        <taxon>Pentapetalae</taxon>
        <taxon>rosids</taxon>
        <taxon>fabids</taxon>
        <taxon>Fabales</taxon>
        <taxon>Fabaceae</taxon>
        <taxon>Papilionoideae</taxon>
        <taxon>50 kb inversion clade</taxon>
        <taxon>NPAAA clade</taxon>
        <taxon>Hologalegina</taxon>
        <taxon>IRL clade</taxon>
        <taxon>Trifolieae</taxon>
        <taxon>Trifolium</taxon>
    </lineage>
</organism>
<keyword evidence="2" id="KW-1185">Reference proteome</keyword>
<gene>
    <name evidence="1" type="ORF">TSUD_292050</name>
</gene>
<dbReference type="EMBL" id="DF974073">
    <property type="protein sequence ID" value="GAU44812.1"/>
    <property type="molecule type" value="Genomic_DNA"/>
</dbReference>
<protein>
    <submittedName>
        <fullName evidence="1">Uncharacterized protein</fullName>
    </submittedName>
</protein>
<dbReference type="Proteomes" id="UP000242715">
    <property type="component" value="Unassembled WGS sequence"/>
</dbReference>
<accession>A0A2Z6P800</accession>
<name>A0A2Z6P800_TRISU</name>
<proteinExistence type="predicted"/>
<dbReference type="AlphaFoldDB" id="A0A2Z6P800"/>
<sequence length="85" mass="10060">MTLTDRERTTGPEPESRWWKGRVVAKKRKIIFFLLALFPPMKPPDKDVVAYRATTTKRFTIISSSHLVSLVTFEKLRFYTERSRQ</sequence>